<feature type="domain" description="UDP-galactopyranose mutase C-terminal" evidence="6">
    <location>
        <begin position="148"/>
        <end position="345"/>
    </location>
</feature>
<evidence type="ECO:0000259" key="6">
    <source>
        <dbReference type="Pfam" id="PF03275"/>
    </source>
</evidence>
<evidence type="ECO:0000256" key="2">
    <source>
        <dbReference type="ARBA" id="ARBA00009321"/>
    </source>
</evidence>
<gene>
    <name evidence="7" type="ORF">SAMN05216439_1821</name>
</gene>
<dbReference type="GO" id="GO:0008767">
    <property type="term" value="F:UDP-galactopyranose mutase activity"/>
    <property type="evidence" value="ECO:0007669"/>
    <property type="project" value="InterPro"/>
</dbReference>
<comment type="similarity">
    <text evidence="2">Belongs to the UDP-galactopyranose/dTDP-fucopyranose mutase family.</text>
</comment>
<organism evidence="7 8">
    <name type="scientific">Methanobrevibacter gottschalkii</name>
    <dbReference type="NCBI Taxonomy" id="190974"/>
    <lineage>
        <taxon>Archaea</taxon>
        <taxon>Methanobacteriati</taxon>
        <taxon>Methanobacteriota</taxon>
        <taxon>Methanomada group</taxon>
        <taxon>Methanobacteria</taxon>
        <taxon>Methanobacteriales</taxon>
        <taxon>Methanobacteriaceae</taxon>
        <taxon>Methanobrevibacter</taxon>
    </lineage>
</organism>
<protein>
    <submittedName>
        <fullName evidence="7">UDP-galactopyranose mutase</fullName>
    </submittedName>
</protein>
<accession>A0A1H7LTP9</accession>
<dbReference type="SUPFAM" id="SSF54373">
    <property type="entry name" value="FAD-linked reductases, C-terminal domain"/>
    <property type="match status" value="1"/>
</dbReference>
<dbReference type="InterPro" id="IPR004379">
    <property type="entry name" value="UDP-GALP_mutase"/>
</dbReference>
<dbReference type="Pfam" id="PF03275">
    <property type="entry name" value="GLF"/>
    <property type="match status" value="1"/>
</dbReference>
<dbReference type="Proteomes" id="UP000199506">
    <property type="component" value="Unassembled WGS sequence"/>
</dbReference>
<evidence type="ECO:0000256" key="3">
    <source>
        <dbReference type="ARBA" id="ARBA00022630"/>
    </source>
</evidence>
<dbReference type="EMBL" id="FOAK01000008">
    <property type="protein sequence ID" value="SEL02078.1"/>
    <property type="molecule type" value="Genomic_DNA"/>
</dbReference>
<evidence type="ECO:0000313" key="8">
    <source>
        <dbReference type="Proteomes" id="UP000199506"/>
    </source>
</evidence>
<dbReference type="GO" id="GO:0050660">
    <property type="term" value="F:flavin adenine dinucleotide binding"/>
    <property type="evidence" value="ECO:0007669"/>
    <property type="project" value="TreeGrafter"/>
</dbReference>
<dbReference type="AlphaFoldDB" id="A0A1H7LTP9"/>
<evidence type="ECO:0000256" key="1">
    <source>
        <dbReference type="ARBA" id="ARBA00001974"/>
    </source>
</evidence>
<dbReference type="Pfam" id="PF13450">
    <property type="entry name" value="NAD_binding_8"/>
    <property type="match status" value="1"/>
</dbReference>
<keyword evidence="3" id="KW-0285">Flavoprotein</keyword>
<dbReference type="InterPro" id="IPR015899">
    <property type="entry name" value="UDP-GalPyranose_mutase_C"/>
</dbReference>
<dbReference type="GO" id="GO:0005829">
    <property type="term" value="C:cytosol"/>
    <property type="evidence" value="ECO:0007669"/>
    <property type="project" value="TreeGrafter"/>
</dbReference>
<dbReference type="STRING" id="190974.SAMN05216439_1821"/>
<evidence type="ECO:0000256" key="4">
    <source>
        <dbReference type="ARBA" id="ARBA00022827"/>
    </source>
</evidence>
<dbReference type="OrthoDB" id="11867at2157"/>
<keyword evidence="5" id="KW-0413">Isomerase</keyword>
<dbReference type="PANTHER" id="PTHR21197:SF0">
    <property type="entry name" value="UDP-GALACTOPYRANOSE MUTASE"/>
    <property type="match status" value="1"/>
</dbReference>
<reference evidence="7 8" key="1">
    <citation type="submission" date="2016-10" db="EMBL/GenBank/DDBJ databases">
        <authorList>
            <person name="de Groot N.N."/>
        </authorList>
    </citation>
    <scope>NUCLEOTIDE SEQUENCE [LARGE SCALE GENOMIC DNA]</scope>
    <source>
        <strain evidence="7 8">DSM 11978</strain>
    </source>
</reference>
<proteinExistence type="inferred from homology"/>
<evidence type="ECO:0000313" key="7">
    <source>
        <dbReference type="EMBL" id="SEL02078.1"/>
    </source>
</evidence>
<dbReference type="NCBIfam" id="TIGR00031">
    <property type="entry name" value="UDP-GALP_mutase"/>
    <property type="match status" value="1"/>
</dbReference>
<dbReference type="SUPFAM" id="SSF51971">
    <property type="entry name" value="Nucleotide-binding domain"/>
    <property type="match status" value="1"/>
</dbReference>
<name>A0A1H7LTP9_9EURY</name>
<keyword evidence="4" id="KW-0274">FAD</keyword>
<dbReference type="RefSeq" id="WP_091699530.1">
    <property type="nucleotide sequence ID" value="NZ_FOAK01000008.1"/>
</dbReference>
<dbReference type="PANTHER" id="PTHR21197">
    <property type="entry name" value="UDP-GALACTOPYRANOSE MUTASE"/>
    <property type="match status" value="1"/>
</dbReference>
<sequence length="364" mass="42960">MVNYKYVIVGAGLSGLTVAERIANELDEKVLIIEKRDHIGGNVYDFYKDGILIQKYGPHIYHTNYKKVHDYLSKFTEWTEYVHKVLSYVDDKLVPMPICIDTLNKLYDLDLDENSMKEWIEEHKEDIDEIKSSEDVVLKNAGRDIYNKLFKNYTEKQWGTSAANLSPAVISRIPFRFNHDDRYFSDTYQGMPKEGFTKMCENMAKSDNIHIGLNSDYKDYIGKINYEKLVYTGPIDYFYDYKYGELLYRCLNFVYEVLDEDSYQEAGVVNYPNDPYFTRITEFKKLTQQKVGGKTAIMREYPGFNGEKCYPYPTQEYLDKFKLYESEMEKEENVIFAGRLAKYKYYNMDLVVKDALEIFENEIK</sequence>
<dbReference type="Gene3D" id="3.40.50.720">
    <property type="entry name" value="NAD(P)-binding Rossmann-like Domain"/>
    <property type="match status" value="3"/>
</dbReference>
<evidence type="ECO:0000256" key="5">
    <source>
        <dbReference type="ARBA" id="ARBA00023235"/>
    </source>
</evidence>
<comment type="cofactor">
    <cofactor evidence="1">
        <name>FAD</name>
        <dbReference type="ChEBI" id="CHEBI:57692"/>
    </cofactor>
</comment>